<dbReference type="PROSITE" id="PS51257">
    <property type="entry name" value="PROKAR_LIPOPROTEIN"/>
    <property type="match status" value="1"/>
</dbReference>
<dbReference type="InterPro" id="IPR013740">
    <property type="entry name" value="Redoxin"/>
</dbReference>
<feature type="domain" description="Thioredoxin" evidence="5">
    <location>
        <begin position="143"/>
        <end position="280"/>
    </location>
</feature>
<dbReference type="EMBL" id="BAABIQ010000006">
    <property type="protein sequence ID" value="GAA4786500.1"/>
    <property type="molecule type" value="Genomic_DNA"/>
</dbReference>
<dbReference type="CDD" id="cd02966">
    <property type="entry name" value="TlpA_like_family"/>
    <property type="match status" value="1"/>
</dbReference>
<keyword evidence="2" id="KW-0201">Cytochrome c-type biogenesis</keyword>
<feature type="region of interest" description="Disordered" evidence="4">
    <location>
        <begin position="22"/>
        <end position="43"/>
    </location>
</feature>
<evidence type="ECO:0000256" key="1">
    <source>
        <dbReference type="ARBA" id="ARBA00004196"/>
    </source>
</evidence>
<dbReference type="PROSITE" id="PS00194">
    <property type="entry name" value="THIOREDOXIN_1"/>
    <property type="match status" value="1"/>
</dbReference>
<feature type="compositionally biased region" description="Basic and acidic residues" evidence="4">
    <location>
        <begin position="24"/>
        <end position="41"/>
    </location>
</feature>
<dbReference type="InterPro" id="IPR050553">
    <property type="entry name" value="Thioredoxin_ResA/DsbE_sf"/>
</dbReference>
<keyword evidence="3" id="KW-0676">Redox-active center</keyword>
<gene>
    <name evidence="6" type="ORF">GCM10023231_13150</name>
</gene>
<protein>
    <recommendedName>
        <fullName evidence="5">Thioredoxin domain-containing protein</fullName>
    </recommendedName>
</protein>
<dbReference type="PANTHER" id="PTHR42852:SF18">
    <property type="entry name" value="CHROMOSOME UNDETERMINED SCAFFOLD_47, WHOLE GENOME SHOTGUN SEQUENCE"/>
    <property type="match status" value="1"/>
</dbReference>
<evidence type="ECO:0000259" key="5">
    <source>
        <dbReference type="PROSITE" id="PS51352"/>
    </source>
</evidence>
<comment type="caution">
    <text evidence="6">The sequence shown here is derived from an EMBL/GenBank/DDBJ whole genome shotgun (WGS) entry which is preliminary data.</text>
</comment>
<dbReference type="InterPro" id="IPR036249">
    <property type="entry name" value="Thioredoxin-like_sf"/>
</dbReference>
<accession>A0ABP9AYT0</accession>
<dbReference type="InterPro" id="IPR017937">
    <property type="entry name" value="Thioredoxin_CS"/>
</dbReference>
<evidence type="ECO:0000313" key="6">
    <source>
        <dbReference type="EMBL" id="GAA4786500.1"/>
    </source>
</evidence>
<keyword evidence="7" id="KW-1185">Reference proteome</keyword>
<evidence type="ECO:0000313" key="7">
    <source>
        <dbReference type="Proteomes" id="UP001501411"/>
    </source>
</evidence>
<dbReference type="Pfam" id="PF08534">
    <property type="entry name" value="Redoxin"/>
    <property type="match status" value="1"/>
</dbReference>
<evidence type="ECO:0000256" key="2">
    <source>
        <dbReference type="ARBA" id="ARBA00022748"/>
    </source>
</evidence>
<comment type="subcellular location">
    <subcellularLocation>
        <location evidence="1">Cell envelope</location>
    </subcellularLocation>
</comment>
<proteinExistence type="predicted"/>
<evidence type="ECO:0000256" key="3">
    <source>
        <dbReference type="ARBA" id="ARBA00023284"/>
    </source>
</evidence>
<organism evidence="6 7">
    <name type="scientific">Olivibacter ginsenosidimutans</name>
    <dbReference type="NCBI Taxonomy" id="1176537"/>
    <lineage>
        <taxon>Bacteria</taxon>
        <taxon>Pseudomonadati</taxon>
        <taxon>Bacteroidota</taxon>
        <taxon>Sphingobacteriia</taxon>
        <taxon>Sphingobacteriales</taxon>
        <taxon>Sphingobacteriaceae</taxon>
        <taxon>Olivibacter</taxon>
    </lineage>
</organism>
<dbReference type="Proteomes" id="UP001501411">
    <property type="component" value="Unassembled WGS sequence"/>
</dbReference>
<name>A0ABP9AYT0_9SPHI</name>
<dbReference type="PROSITE" id="PS51352">
    <property type="entry name" value="THIOREDOXIN_2"/>
    <property type="match status" value="1"/>
</dbReference>
<dbReference type="InterPro" id="IPR013766">
    <property type="entry name" value="Thioredoxin_domain"/>
</dbReference>
<sequence>MSVRIKNLWLVLFILSCQEPNKPTAEKSVSKSAEKEIRQESTENLGSPIIPKESIVNDFKSFWNYYSRYVELYNDFYGLDEKGQKISRIMFLKEMSKGKYYPLLVHGAETGKHYQLTPIPAQADADISVYMKDFAQTQLVFCEMEGKALPTFTFVDLRGNTYTSANTKGKLLVLKCWFINCVPCVEEMPDLNKLVEKYKSRDDIVFIGLALDDKQALEQFLKQKTFDYHIIPHQKEYITGKLHVNAYPTHFLINKKGELVHNFPDAKHVEEAIQQELKIL</sequence>
<dbReference type="RefSeq" id="WP_345230957.1">
    <property type="nucleotide sequence ID" value="NZ_BAABIQ010000006.1"/>
</dbReference>
<evidence type="ECO:0000256" key="4">
    <source>
        <dbReference type="SAM" id="MobiDB-lite"/>
    </source>
</evidence>
<reference evidence="7" key="1">
    <citation type="journal article" date="2019" name="Int. J. Syst. Evol. Microbiol.">
        <title>The Global Catalogue of Microorganisms (GCM) 10K type strain sequencing project: providing services to taxonomists for standard genome sequencing and annotation.</title>
        <authorList>
            <consortium name="The Broad Institute Genomics Platform"/>
            <consortium name="The Broad Institute Genome Sequencing Center for Infectious Disease"/>
            <person name="Wu L."/>
            <person name="Ma J."/>
        </authorList>
    </citation>
    <scope>NUCLEOTIDE SEQUENCE [LARGE SCALE GENOMIC DNA]</scope>
    <source>
        <strain evidence="7">JCM 18200</strain>
    </source>
</reference>
<dbReference type="PANTHER" id="PTHR42852">
    <property type="entry name" value="THIOL:DISULFIDE INTERCHANGE PROTEIN DSBE"/>
    <property type="match status" value="1"/>
</dbReference>
<dbReference type="Gene3D" id="3.40.30.10">
    <property type="entry name" value="Glutaredoxin"/>
    <property type="match status" value="1"/>
</dbReference>
<dbReference type="SUPFAM" id="SSF52833">
    <property type="entry name" value="Thioredoxin-like"/>
    <property type="match status" value="1"/>
</dbReference>